<accession>A0A1F4S7S1</accession>
<sequence length="106" mass="11725">MAFSVKFVSPSSEEIKHSSDFDVISTSEAFFNEMSYLLKSYADLSLHPDSTKTMNIGNVKVTAAEIDSPAVSLLLQDRLSVLEQANNAILDIWNSVRKLEDKLGTL</sequence>
<name>A0A1F4S7S1_UNCSA</name>
<organism evidence="1 2">
    <name type="scientific">candidate division WOR-1 bacterium RIFOXYB2_FULL_36_35</name>
    <dbReference type="NCBI Taxonomy" id="1802578"/>
    <lineage>
        <taxon>Bacteria</taxon>
        <taxon>Bacillati</taxon>
        <taxon>Saganbacteria</taxon>
    </lineage>
</organism>
<dbReference type="AlphaFoldDB" id="A0A1F4S7S1"/>
<comment type="caution">
    <text evidence="1">The sequence shown here is derived from an EMBL/GenBank/DDBJ whole genome shotgun (WGS) entry which is preliminary data.</text>
</comment>
<dbReference type="EMBL" id="MEUA01000017">
    <property type="protein sequence ID" value="OGC15783.1"/>
    <property type="molecule type" value="Genomic_DNA"/>
</dbReference>
<dbReference type="Proteomes" id="UP000177905">
    <property type="component" value="Unassembled WGS sequence"/>
</dbReference>
<evidence type="ECO:0000313" key="2">
    <source>
        <dbReference type="Proteomes" id="UP000177905"/>
    </source>
</evidence>
<reference evidence="1 2" key="1">
    <citation type="journal article" date="2016" name="Nat. Commun.">
        <title>Thousands of microbial genomes shed light on interconnected biogeochemical processes in an aquifer system.</title>
        <authorList>
            <person name="Anantharaman K."/>
            <person name="Brown C.T."/>
            <person name="Hug L.A."/>
            <person name="Sharon I."/>
            <person name="Castelle C.J."/>
            <person name="Probst A.J."/>
            <person name="Thomas B.C."/>
            <person name="Singh A."/>
            <person name="Wilkins M.J."/>
            <person name="Karaoz U."/>
            <person name="Brodie E.L."/>
            <person name="Williams K.H."/>
            <person name="Hubbard S.S."/>
            <person name="Banfield J.F."/>
        </authorList>
    </citation>
    <scope>NUCLEOTIDE SEQUENCE [LARGE SCALE GENOMIC DNA]</scope>
</reference>
<protein>
    <submittedName>
        <fullName evidence="1">Uncharacterized protein</fullName>
    </submittedName>
</protein>
<proteinExistence type="predicted"/>
<evidence type="ECO:0000313" key="1">
    <source>
        <dbReference type="EMBL" id="OGC15783.1"/>
    </source>
</evidence>
<gene>
    <name evidence="1" type="ORF">A2290_05535</name>
</gene>